<dbReference type="RefSeq" id="WP_091699755.1">
    <property type="nucleotide sequence ID" value="NZ_FPCG01000025.1"/>
</dbReference>
<evidence type="ECO:0000313" key="3">
    <source>
        <dbReference type="EMBL" id="SFV25184.1"/>
    </source>
</evidence>
<sequence>MDHRERRGSDRSAGEGQRSGGFLGSPGNLVGLGALTVVLLLVLLLSQSVPAAVIAGLLGYGAGYFLAPDQARRPALETYASGVPVTGASQKDVQERLRALSSTIQSEHRRLPPRAHDELRQAMTQLEEMAQRWDTVATAPDHRHVVESIIYDYLPTTLDLFLTLPDSEKPHHAAEWTHQLGTLTTAIEHSREAVLRRDLQAMRTQGRLLEQRFEDGDLALFKEHGL</sequence>
<feature type="region of interest" description="Disordered" evidence="1">
    <location>
        <begin position="1"/>
        <end position="20"/>
    </location>
</feature>
<dbReference type="OrthoDB" id="4963321at2"/>
<name>A0A1I7MTD6_9MICC</name>
<feature type="compositionally biased region" description="Basic and acidic residues" evidence="1">
    <location>
        <begin position="1"/>
        <end position="13"/>
    </location>
</feature>
<feature type="transmembrane region" description="Helical" evidence="2">
    <location>
        <begin position="49"/>
        <end position="67"/>
    </location>
</feature>
<keyword evidence="4" id="KW-1185">Reference proteome</keyword>
<feature type="transmembrane region" description="Helical" evidence="2">
    <location>
        <begin position="21"/>
        <end position="43"/>
    </location>
</feature>
<dbReference type="AlphaFoldDB" id="A0A1I7MTD6"/>
<dbReference type="Proteomes" id="UP000198881">
    <property type="component" value="Unassembled WGS sequence"/>
</dbReference>
<accession>A0A1I7MTD6</accession>
<dbReference type="EMBL" id="FPCG01000025">
    <property type="protein sequence ID" value="SFV25184.1"/>
    <property type="molecule type" value="Genomic_DNA"/>
</dbReference>
<keyword evidence="2" id="KW-0472">Membrane</keyword>
<proteinExistence type="predicted"/>
<reference evidence="3 4" key="1">
    <citation type="submission" date="2016-10" db="EMBL/GenBank/DDBJ databases">
        <authorList>
            <person name="de Groot N.N."/>
        </authorList>
    </citation>
    <scope>NUCLEOTIDE SEQUENCE [LARGE SCALE GENOMIC DNA]</scope>
    <source>
        <strain evidence="3 4">CGMCC 1.7054</strain>
    </source>
</reference>
<organism evidence="3 4">
    <name type="scientific">Micrococcus terreus</name>
    <dbReference type="NCBI Taxonomy" id="574650"/>
    <lineage>
        <taxon>Bacteria</taxon>
        <taxon>Bacillati</taxon>
        <taxon>Actinomycetota</taxon>
        <taxon>Actinomycetes</taxon>
        <taxon>Micrococcales</taxon>
        <taxon>Micrococcaceae</taxon>
        <taxon>Micrococcus</taxon>
    </lineage>
</organism>
<gene>
    <name evidence="3" type="ORF">SAMN04487966_1253</name>
</gene>
<keyword evidence="2" id="KW-0812">Transmembrane</keyword>
<keyword evidence="2" id="KW-1133">Transmembrane helix</keyword>
<dbReference type="STRING" id="574650.SAMN04487966_1253"/>
<evidence type="ECO:0008006" key="5">
    <source>
        <dbReference type="Google" id="ProtNLM"/>
    </source>
</evidence>
<evidence type="ECO:0000256" key="1">
    <source>
        <dbReference type="SAM" id="MobiDB-lite"/>
    </source>
</evidence>
<evidence type="ECO:0000256" key="2">
    <source>
        <dbReference type="SAM" id="Phobius"/>
    </source>
</evidence>
<evidence type="ECO:0000313" key="4">
    <source>
        <dbReference type="Proteomes" id="UP000198881"/>
    </source>
</evidence>
<protein>
    <recommendedName>
        <fullName evidence="5">5-bromo-4-chloroindolyl phosphate hydrolysis protein</fullName>
    </recommendedName>
</protein>